<dbReference type="Gene3D" id="2.60.120.920">
    <property type="match status" value="1"/>
</dbReference>
<dbReference type="InterPro" id="IPR001870">
    <property type="entry name" value="B30.2/SPRY"/>
</dbReference>
<evidence type="ECO:0000313" key="6">
    <source>
        <dbReference type="Proteomes" id="UP000076632"/>
    </source>
</evidence>
<dbReference type="PANTHER" id="PTHR12864">
    <property type="entry name" value="RAN BINDING PROTEIN 9-RELATED"/>
    <property type="match status" value="1"/>
</dbReference>
<dbReference type="RefSeq" id="XP_018189862.1">
    <property type="nucleotide sequence ID" value="XM_018332111.1"/>
</dbReference>
<feature type="compositionally biased region" description="Low complexity" evidence="2">
    <location>
        <begin position="1"/>
        <end position="23"/>
    </location>
</feature>
<dbReference type="InParanoid" id="A0A161TEE8"/>
<protein>
    <submittedName>
        <fullName evidence="5">SPRY domain-containing protein</fullName>
    </submittedName>
</protein>
<dbReference type="PROSITE" id="PS50896">
    <property type="entry name" value="LISH"/>
    <property type="match status" value="1"/>
</dbReference>
<accession>A0A161TEE8</accession>
<dbReference type="InterPro" id="IPR006594">
    <property type="entry name" value="LisH"/>
</dbReference>
<dbReference type="SMART" id="SM00449">
    <property type="entry name" value="SPRY"/>
    <property type="match status" value="1"/>
</dbReference>
<dbReference type="AlphaFoldDB" id="A0A161TEE8"/>
<feature type="domain" description="B30.2/SPRY" evidence="3">
    <location>
        <begin position="195"/>
        <end position="383"/>
    </location>
</feature>
<dbReference type="Pfam" id="PF00622">
    <property type="entry name" value="SPRY"/>
    <property type="match status" value="1"/>
</dbReference>
<evidence type="ECO:0000259" key="4">
    <source>
        <dbReference type="PROSITE" id="PS50897"/>
    </source>
</evidence>
<dbReference type="Proteomes" id="UP000076632">
    <property type="component" value="Unassembled WGS sequence"/>
</dbReference>
<reference evidence="5 6" key="1">
    <citation type="journal article" date="2016" name="Fungal Biol.">
        <title>The genome of Xylona heveae provides a window into fungal endophytism.</title>
        <authorList>
            <person name="Gazis R."/>
            <person name="Kuo A."/>
            <person name="Riley R."/>
            <person name="LaButti K."/>
            <person name="Lipzen A."/>
            <person name="Lin J."/>
            <person name="Amirebrahimi M."/>
            <person name="Hesse C.N."/>
            <person name="Spatafora J.W."/>
            <person name="Henrissat B."/>
            <person name="Hainaut M."/>
            <person name="Grigoriev I.V."/>
            <person name="Hibbett D.S."/>
        </authorList>
    </citation>
    <scope>NUCLEOTIDE SEQUENCE [LARGE SCALE GENOMIC DNA]</scope>
    <source>
        <strain evidence="5 6">TC161</strain>
    </source>
</reference>
<feature type="compositionally biased region" description="Low complexity" evidence="2">
    <location>
        <begin position="166"/>
        <end position="182"/>
    </location>
</feature>
<dbReference type="InterPro" id="IPR024964">
    <property type="entry name" value="CTLH/CRA"/>
</dbReference>
<dbReference type="InterPro" id="IPR013320">
    <property type="entry name" value="ConA-like_dom_sf"/>
</dbReference>
<comment type="function">
    <text evidence="1">Involved in the proteasome-dependent degradation of fructose-1,6-bisphosphatase.</text>
</comment>
<dbReference type="InterPro" id="IPR006595">
    <property type="entry name" value="CTLH_C"/>
</dbReference>
<feature type="domain" description="CTLH" evidence="4">
    <location>
        <begin position="469"/>
        <end position="526"/>
    </location>
</feature>
<dbReference type="SUPFAM" id="SSF49899">
    <property type="entry name" value="Concanavalin A-like lectins/glucanases"/>
    <property type="match status" value="1"/>
</dbReference>
<organism evidence="5 6">
    <name type="scientific">Xylona heveae (strain CBS 132557 / TC161)</name>
    <dbReference type="NCBI Taxonomy" id="1328760"/>
    <lineage>
        <taxon>Eukaryota</taxon>
        <taxon>Fungi</taxon>
        <taxon>Dikarya</taxon>
        <taxon>Ascomycota</taxon>
        <taxon>Pezizomycotina</taxon>
        <taxon>Xylonomycetes</taxon>
        <taxon>Xylonales</taxon>
        <taxon>Xylonaceae</taxon>
        <taxon>Xylona</taxon>
    </lineage>
</organism>
<dbReference type="SMART" id="SM00757">
    <property type="entry name" value="CRA"/>
    <property type="match status" value="1"/>
</dbReference>
<dbReference type="InterPro" id="IPR043136">
    <property type="entry name" value="B30.2/SPRY_sf"/>
</dbReference>
<dbReference type="InterPro" id="IPR035782">
    <property type="entry name" value="SPRY_RanBP9/10"/>
</dbReference>
<sequence length="688" mass="75414">MTNTLPQGPSGPGSTPYSSTSNPRSFLMPRRSSYASVLSGSAATNQYTPPMRSGAFSHLLHSQSPVPPGGFLGHRASPPQQSRQVSREMDHVWTLGGSPSAPGSWGKGAYSLPGGIHSGFGTGAYNFLGPDAESNEFFTPSYLRNSRYVERLAEAHKAKLAAQKESNTSLSNNGSLSTSSSSANLHKMAPSHRGMTYDIIEKEPIKEDVLNPLPSKWNDNDKFAGLELQADRLEVRFTGPSKSHDEAAAVRADRPMPPECGIYYYEVTVISKGKEGLIGVGFSGPNVSLNRLPGWEPESWAYHGDDGFSFSCTASGKAYGPKFSTSDVIGCGVNFRTGCAFFTKNGVYLGVAFRDLKGAKLFPSVGMKRPGEHLRVNFGQTPFVFDIDGMMAEERQMVRREINATSATKLHPPLDETSLIQALVAQFLAHDGYVETAKAFAEEVREESKALQSGKTAPGPNLEAEEDLDAVNRQRIRAAILDGDIDTALKHTNAYYPNVLKDNEQIYFRLRCRKFVEMIRQCSDLHLGPEDKHQSSNGRSDGAYVDVFDQQMELDDQNGPEDWSKMDTEDSDVGLRYQHLLQETLHYGQELQLEFREDGRKEIKKALEETFSLLAYEDPRTSVVAHLLDPSGRIPVAEELNSAILVSLGKSSSAALEKLCQQTEALINEISDDGGAGAFINMANDFLR</sequence>
<evidence type="ECO:0000256" key="1">
    <source>
        <dbReference type="ARBA" id="ARBA00002343"/>
    </source>
</evidence>
<keyword evidence="6" id="KW-1185">Reference proteome</keyword>
<evidence type="ECO:0000259" key="3">
    <source>
        <dbReference type="PROSITE" id="PS50188"/>
    </source>
</evidence>
<dbReference type="OMA" id="LPTRWNK"/>
<dbReference type="InterPro" id="IPR003877">
    <property type="entry name" value="SPRY_dom"/>
</dbReference>
<dbReference type="CDD" id="cd12909">
    <property type="entry name" value="SPRY_RanBP9_10"/>
    <property type="match status" value="1"/>
</dbReference>
<dbReference type="STRING" id="1328760.A0A161TEE8"/>
<dbReference type="PROSITE" id="PS50897">
    <property type="entry name" value="CTLH"/>
    <property type="match status" value="1"/>
</dbReference>
<feature type="region of interest" description="Disordered" evidence="2">
    <location>
        <begin position="160"/>
        <end position="189"/>
    </location>
</feature>
<dbReference type="GeneID" id="28897248"/>
<evidence type="ECO:0000313" key="5">
    <source>
        <dbReference type="EMBL" id="KZF24307.1"/>
    </source>
</evidence>
<dbReference type="InterPro" id="IPR050618">
    <property type="entry name" value="Ubq-SigPath_Reg"/>
</dbReference>
<dbReference type="PROSITE" id="PS50188">
    <property type="entry name" value="B302_SPRY"/>
    <property type="match status" value="1"/>
</dbReference>
<dbReference type="Pfam" id="PF10607">
    <property type="entry name" value="CTLH"/>
    <property type="match status" value="1"/>
</dbReference>
<feature type="region of interest" description="Disordered" evidence="2">
    <location>
        <begin position="1"/>
        <end position="30"/>
    </location>
</feature>
<proteinExistence type="predicted"/>
<gene>
    <name evidence="5" type="ORF">L228DRAFT_245217</name>
</gene>
<dbReference type="InterPro" id="IPR013144">
    <property type="entry name" value="CRA_dom"/>
</dbReference>
<dbReference type="SMART" id="SM00668">
    <property type="entry name" value="CTLH"/>
    <property type="match status" value="1"/>
</dbReference>
<dbReference type="OrthoDB" id="25503at2759"/>
<dbReference type="EMBL" id="KV407456">
    <property type="protein sequence ID" value="KZF24307.1"/>
    <property type="molecule type" value="Genomic_DNA"/>
</dbReference>
<evidence type="ECO:0000256" key="2">
    <source>
        <dbReference type="SAM" id="MobiDB-lite"/>
    </source>
</evidence>
<dbReference type="SMART" id="SM00667">
    <property type="entry name" value="LisH"/>
    <property type="match status" value="1"/>
</dbReference>
<name>A0A161TEE8_XYLHT</name>